<dbReference type="SUPFAM" id="SSF53822">
    <property type="entry name" value="Periplasmic binding protein-like I"/>
    <property type="match status" value="1"/>
</dbReference>
<dbReference type="CDD" id="cd06267">
    <property type="entry name" value="PBP1_LacI_sugar_binding-like"/>
    <property type="match status" value="1"/>
</dbReference>
<dbReference type="EnsemblBacteria" id="ACK43024">
    <property type="protein sequence ID" value="ACK43024"/>
    <property type="gene ID" value="Dtur_1752"/>
</dbReference>
<dbReference type="InterPro" id="IPR046335">
    <property type="entry name" value="LacI/GalR-like_sensor"/>
</dbReference>
<dbReference type="Pfam" id="PF13377">
    <property type="entry name" value="Peripla_BP_3"/>
    <property type="match status" value="1"/>
</dbReference>
<evidence type="ECO:0000256" key="2">
    <source>
        <dbReference type="ARBA" id="ARBA00023125"/>
    </source>
</evidence>
<dbReference type="OrthoDB" id="1835616at2"/>
<evidence type="ECO:0000256" key="3">
    <source>
        <dbReference type="ARBA" id="ARBA00023163"/>
    </source>
</evidence>
<dbReference type="eggNOG" id="COG2199">
    <property type="taxonomic scope" value="Bacteria"/>
</dbReference>
<proteinExistence type="predicted"/>
<dbReference type="PANTHER" id="PTHR30146:SF24">
    <property type="entry name" value="XYLOSE OPERON REGULATORY PROTEIN"/>
    <property type="match status" value="1"/>
</dbReference>
<dbReference type="GO" id="GO:0006355">
    <property type="term" value="P:regulation of DNA-templated transcription"/>
    <property type="evidence" value="ECO:0000318"/>
    <property type="project" value="GO_Central"/>
</dbReference>
<dbReference type="RefSeq" id="WP_012584099.1">
    <property type="nucleotide sequence ID" value="NC_011661.1"/>
</dbReference>
<dbReference type="Gene3D" id="3.30.70.270">
    <property type="match status" value="1"/>
</dbReference>
<keyword evidence="3" id="KW-0804">Transcription</keyword>
<dbReference type="KEGG" id="dtu:Dtur_1752"/>
<dbReference type="HOGENOM" id="CLU_020864_0_0_0"/>
<evidence type="ECO:0000259" key="4">
    <source>
        <dbReference type="PROSITE" id="PS50887"/>
    </source>
</evidence>
<dbReference type="SMART" id="SM00267">
    <property type="entry name" value="GGDEF"/>
    <property type="match status" value="1"/>
</dbReference>
<dbReference type="PROSITE" id="PS50887">
    <property type="entry name" value="GGDEF"/>
    <property type="match status" value="1"/>
</dbReference>
<dbReference type="eggNOG" id="COG1609">
    <property type="taxonomic scope" value="Bacteria"/>
</dbReference>
<dbReference type="CDD" id="cd01949">
    <property type="entry name" value="GGDEF"/>
    <property type="match status" value="1"/>
</dbReference>
<dbReference type="SUPFAM" id="SSF55073">
    <property type="entry name" value="Nucleotide cyclase"/>
    <property type="match status" value="1"/>
</dbReference>
<dbReference type="FunFam" id="3.30.70.270:FF:000001">
    <property type="entry name" value="Diguanylate cyclase domain protein"/>
    <property type="match status" value="1"/>
</dbReference>
<organism evidence="5 6">
    <name type="scientific">Dictyoglomus turgidum (strain DSM 6724 / Z-1310)</name>
    <dbReference type="NCBI Taxonomy" id="515635"/>
    <lineage>
        <taxon>Bacteria</taxon>
        <taxon>Pseudomonadati</taxon>
        <taxon>Dictyoglomota</taxon>
        <taxon>Dictyoglomia</taxon>
        <taxon>Dictyoglomales</taxon>
        <taxon>Dictyoglomaceae</taxon>
        <taxon>Dictyoglomus</taxon>
    </lineage>
</organism>
<dbReference type="PANTHER" id="PTHR30146">
    <property type="entry name" value="LACI-RELATED TRANSCRIPTIONAL REPRESSOR"/>
    <property type="match status" value="1"/>
</dbReference>
<dbReference type="STRING" id="515635.Dtur_1752"/>
<reference evidence="6" key="1">
    <citation type="journal article" date="2016" name="Front. Microbiol.">
        <title>The complete genome sequence of hyperthermophile Dictyoglomus turgidum DSM 6724 reveals a specialized carbohydrate fermentor.</title>
        <authorList>
            <person name="Brumm P.J."/>
            <person name="Gowda K."/>
            <person name="Robb F.T."/>
            <person name="Mead D.A."/>
        </authorList>
    </citation>
    <scope>NUCLEOTIDE SEQUENCE [LARGE SCALE GENOMIC DNA]</scope>
    <source>
        <strain evidence="6">DSM 6724 / Z-1310</strain>
    </source>
</reference>
<keyword evidence="6" id="KW-1185">Reference proteome</keyword>
<feature type="domain" description="GGDEF" evidence="4">
    <location>
        <begin position="584"/>
        <end position="718"/>
    </location>
</feature>
<dbReference type="InterPro" id="IPR028082">
    <property type="entry name" value="Peripla_BP_I"/>
</dbReference>
<dbReference type="GO" id="GO:0003700">
    <property type="term" value="F:DNA-binding transcription factor activity"/>
    <property type="evidence" value="ECO:0000318"/>
    <property type="project" value="GO_Central"/>
</dbReference>
<dbReference type="AlphaFoldDB" id="B8E3F0"/>
<dbReference type="Gene3D" id="3.40.50.2300">
    <property type="match status" value="2"/>
</dbReference>
<dbReference type="InterPro" id="IPR000160">
    <property type="entry name" value="GGDEF_dom"/>
</dbReference>
<gene>
    <name evidence="5" type="ordered locus">Dtur_1752</name>
</gene>
<dbReference type="EMBL" id="CP001251">
    <property type="protein sequence ID" value="ACK43024.1"/>
    <property type="molecule type" value="Genomic_DNA"/>
</dbReference>
<evidence type="ECO:0000313" key="6">
    <source>
        <dbReference type="Proteomes" id="UP000007719"/>
    </source>
</evidence>
<dbReference type="Proteomes" id="UP000007719">
    <property type="component" value="Chromosome"/>
</dbReference>
<dbReference type="InParanoid" id="B8E3F0"/>
<accession>B8E3F0</accession>
<evidence type="ECO:0000256" key="1">
    <source>
        <dbReference type="ARBA" id="ARBA00023015"/>
    </source>
</evidence>
<protein>
    <submittedName>
        <fullName evidence="5">Diguanylate cyclase</fullName>
    </submittedName>
</protein>
<keyword evidence="2" id="KW-0238">DNA-binding</keyword>
<dbReference type="Pfam" id="PF00990">
    <property type="entry name" value="GGDEF"/>
    <property type="match status" value="1"/>
</dbReference>
<evidence type="ECO:0000313" key="5">
    <source>
        <dbReference type="EMBL" id="ACK43024.1"/>
    </source>
</evidence>
<dbReference type="GO" id="GO:0000976">
    <property type="term" value="F:transcription cis-regulatory region binding"/>
    <property type="evidence" value="ECO:0000318"/>
    <property type="project" value="GO_Central"/>
</dbReference>
<dbReference type="GO" id="GO:0003824">
    <property type="term" value="F:catalytic activity"/>
    <property type="evidence" value="ECO:0007669"/>
    <property type="project" value="UniProtKB-ARBA"/>
</dbReference>
<dbReference type="InterPro" id="IPR029787">
    <property type="entry name" value="Nucleotide_cyclase"/>
</dbReference>
<keyword evidence="1" id="KW-0805">Transcription regulation</keyword>
<dbReference type="NCBIfam" id="TIGR00254">
    <property type="entry name" value="GGDEF"/>
    <property type="match status" value="1"/>
</dbReference>
<name>B8E3F0_DICTD</name>
<sequence length="718" mass="83718">MRKRIGVIVNYLYEEYQLKVISGIINTSRKYNIDLFIFVGGNLNYDIENLQRNKIYQLINYKDIDGLIILGLVLGYNIPKEKIIGFYKNFSDIPTVSIGLTVENFPSITIDNSKGFINLLDHLVKDHKYKNFTFVTGPLNNDEAKERYEIFLKIMRENNIEIKDDHIYEGDFSKFSGINAVRTFLDERKLKPDVIVFSNDMMAIGGIEELKRRKIKIPEDIAITGFDNIEESYFITPSLTTVNQPLYELGEKALEICLSIILGEKVKENIVLPTRLIIRESCGHKEEIFNKAIPPSEKKIVNITEAKILKNKFLEFLTEDSQIKKENYELFSKIYDLFFTSLFEKRQIFLEKIHEYLEKNLSTTEELKEIVFLIDSFTKTYLEKDLKKDAETLILKAERIISTYSEKLLRYEQYKTNEEIELLGYIGSDLLSSFRMEDIIERISARLPELNINSFYLVFTDENLKEKKLIFAHLRDENVREEIKLSFDEIIPKKLYPKERKELIVKPLYFQENFFGYMVLEYGPKRGVIYEILRSQISAAIQGAKIFEELNRLAITDPLTQLFNRRYIEEELRKEIERSKRYSRPLSVMVLDLDNFKIINDILGHQYGDEVLKKIGENLKKSCRKVDTVGRFGGDEFVIILPETNLEKSIKVANKIIKNLEKMEIKFPNGEKIYISISIGIASYPETSKDPEKILSLADSAMYNAKRLGGKQYSIASF</sequence>
<dbReference type="InterPro" id="IPR043128">
    <property type="entry name" value="Rev_trsase/Diguanyl_cyclase"/>
</dbReference>